<dbReference type="RefSeq" id="WP_267989213.1">
    <property type="nucleotide sequence ID" value="NZ_JAPJZI010000001.1"/>
</dbReference>
<evidence type="ECO:0000313" key="2">
    <source>
        <dbReference type="Proteomes" id="UP001151234"/>
    </source>
</evidence>
<organism evidence="1 2">
    <name type="scientific">Hoeflea prorocentri</name>
    <dbReference type="NCBI Taxonomy" id="1922333"/>
    <lineage>
        <taxon>Bacteria</taxon>
        <taxon>Pseudomonadati</taxon>
        <taxon>Pseudomonadota</taxon>
        <taxon>Alphaproteobacteria</taxon>
        <taxon>Hyphomicrobiales</taxon>
        <taxon>Rhizobiaceae</taxon>
        <taxon>Hoeflea</taxon>
    </lineage>
</organism>
<sequence>MNLPAPFIAPAEQIEKGWIDYNGHLNMAYYNVLFDRCADHAFETIGLTPDYVKERGLSFYVAEIHVCYLRELHLGHSTAATFHLLDFDEKRMHAYSELRHADGWVAATCEALYLHIDAAGPKVAPMPEPMLEKVRAMYEAHRVLDRPERVGRSIKIAKT</sequence>
<dbReference type="InterPro" id="IPR029069">
    <property type="entry name" value="HotDog_dom_sf"/>
</dbReference>
<dbReference type="SUPFAM" id="SSF54637">
    <property type="entry name" value="Thioesterase/thiol ester dehydrase-isomerase"/>
    <property type="match status" value="1"/>
</dbReference>
<dbReference type="Gene3D" id="3.10.129.10">
    <property type="entry name" value="Hotdog Thioesterase"/>
    <property type="match status" value="1"/>
</dbReference>
<dbReference type="InterPro" id="IPR050563">
    <property type="entry name" value="4-hydroxybenzoyl-CoA_TE"/>
</dbReference>
<comment type="caution">
    <text evidence="1">The sequence shown here is derived from an EMBL/GenBank/DDBJ whole genome shotgun (WGS) entry which is preliminary data.</text>
</comment>
<accession>A0A9X3ZFQ7</accession>
<reference evidence="1" key="1">
    <citation type="submission" date="2022-11" db="EMBL/GenBank/DDBJ databases">
        <title>Draft genome sequence of Hoeflea poritis E7-10 and Hoeflea prorocentri PM5-8, separated from scleractinian coral Porites lutea and marine dinoflagellate.</title>
        <authorList>
            <person name="Zhang G."/>
            <person name="Wei Q."/>
            <person name="Cai L."/>
        </authorList>
    </citation>
    <scope>NUCLEOTIDE SEQUENCE</scope>
    <source>
        <strain evidence="1">PM5-8</strain>
    </source>
</reference>
<gene>
    <name evidence="1" type="ORF">OQ273_04165</name>
</gene>
<dbReference type="CDD" id="cd00586">
    <property type="entry name" value="4HBT"/>
    <property type="match status" value="1"/>
</dbReference>
<evidence type="ECO:0000313" key="1">
    <source>
        <dbReference type="EMBL" id="MDA5397762.1"/>
    </source>
</evidence>
<dbReference type="PANTHER" id="PTHR31793">
    <property type="entry name" value="4-HYDROXYBENZOYL-COA THIOESTERASE FAMILY MEMBER"/>
    <property type="match status" value="1"/>
</dbReference>
<keyword evidence="2" id="KW-1185">Reference proteome</keyword>
<protein>
    <submittedName>
        <fullName evidence="1">Thioesterase family protein</fullName>
    </submittedName>
</protein>
<proteinExistence type="predicted"/>
<dbReference type="EMBL" id="JAPJZI010000001">
    <property type="protein sequence ID" value="MDA5397762.1"/>
    <property type="molecule type" value="Genomic_DNA"/>
</dbReference>
<dbReference type="Proteomes" id="UP001151234">
    <property type="component" value="Unassembled WGS sequence"/>
</dbReference>
<name>A0A9X3ZFQ7_9HYPH</name>
<dbReference type="Pfam" id="PF13279">
    <property type="entry name" value="4HBT_2"/>
    <property type="match status" value="1"/>
</dbReference>
<dbReference type="GO" id="GO:0047617">
    <property type="term" value="F:fatty acyl-CoA hydrolase activity"/>
    <property type="evidence" value="ECO:0007669"/>
    <property type="project" value="TreeGrafter"/>
</dbReference>
<dbReference type="AlphaFoldDB" id="A0A9X3ZFQ7"/>
<dbReference type="PANTHER" id="PTHR31793:SF2">
    <property type="entry name" value="BLR1345 PROTEIN"/>
    <property type="match status" value="1"/>
</dbReference>